<dbReference type="EMBL" id="VDUX01000007">
    <property type="protein sequence ID" value="TXL57484.1"/>
    <property type="molecule type" value="Genomic_DNA"/>
</dbReference>
<keyword evidence="1" id="KW-0805">Transcription regulation</keyword>
<dbReference type="RefSeq" id="WP_147687417.1">
    <property type="nucleotide sequence ID" value="NZ_VDUX01000007.1"/>
</dbReference>
<protein>
    <submittedName>
        <fullName evidence="6">TetR/AcrR family transcriptional regulator</fullName>
    </submittedName>
</protein>
<dbReference type="PANTHER" id="PTHR30055:SF234">
    <property type="entry name" value="HTH-TYPE TRANSCRIPTIONAL REGULATOR BETI"/>
    <property type="match status" value="1"/>
</dbReference>
<keyword evidence="2 4" id="KW-0238">DNA-binding</keyword>
<dbReference type="OrthoDB" id="3217159at2"/>
<evidence type="ECO:0000256" key="4">
    <source>
        <dbReference type="PROSITE-ProRule" id="PRU00335"/>
    </source>
</evidence>
<dbReference type="AlphaFoldDB" id="A0A5C8NGL9"/>
<dbReference type="Proteomes" id="UP000321571">
    <property type="component" value="Unassembled WGS sequence"/>
</dbReference>
<sequence length="205" mass="22325">MTDEPTAAVAGKARQKRRTRTAILAATQQLLADGATPSMAEIAEAADVSRRTLYQHFPTLDQLLLDAMLGELSEREVDTAIAEADPGGTDAGKRVEAMVRTLSTMSEETLRLGRSMVRLTLAQPPAPGQRRGHRRVGWIEQALEPLRDDLEPVAFERLVSALAMVVGWEALIVLDDVRGLDADDRTQTSLWAARALIDAALQETS</sequence>
<proteinExistence type="predicted"/>
<dbReference type="GO" id="GO:0003700">
    <property type="term" value="F:DNA-binding transcription factor activity"/>
    <property type="evidence" value="ECO:0007669"/>
    <property type="project" value="TreeGrafter"/>
</dbReference>
<evidence type="ECO:0000256" key="3">
    <source>
        <dbReference type="ARBA" id="ARBA00023163"/>
    </source>
</evidence>
<dbReference type="Gene3D" id="1.10.357.10">
    <property type="entry name" value="Tetracycline Repressor, domain 2"/>
    <property type="match status" value="1"/>
</dbReference>
<feature type="domain" description="HTH tetR-type" evidence="5">
    <location>
        <begin position="17"/>
        <end position="75"/>
    </location>
</feature>
<dbReference type="InterPro" id="IPR001647">
    <property type="entry name" value="HTH_TetR"/>
</dbReference>
<dbReference type="InterPro" id="IPR009057">
    <property type="entry name" value="Homeodomain-like_sf"/>
</dbReference>
<evidence type="ECO:0000313" key="6">
    <source>
        <dbReference type="EMBL" id="TXL57484.1"/>
    </source>
</evidence>
<evidence type="ECO:0000313" key="7">
    <source>
        <dbReference type="Proteomes" id="UP000321571"/>
    </source>
</evidence>
<keyword evidence="7" id="KW-1185">Reference proteome</keyword>
<gene>
    <name evidence="6" type="ORF">FHP06_14000</name>
</gene>
<dbReference type="SUPFAM" id="SSF46689">
    <property type="entry name" value="Homeodomain-like"/>
    <property type="match status" value="1"/>
</dbReference>
<dbReference type="InterPro" id="IPR050109">
    <property type="entry name" value="HTH-type_TetR-like_transc_reg"/>
</dbReference>
<keyword evidence="3" id="KW-0804">Transcription</keyword>
<dbReference type="GO" id="GO:0000976">
    <property type="term" value="F:transcription cis-regulatory region binding"/>
    <property type="evidence" value="ECO:0007669"/>
    <property type="project" value="TreeGrafter"/>
</dbReference>
<dbReference type="PANTHER" id="PTHR30055">
    <property type="entry name" value="HTH-TYPE TRANSCRIPTIONAL REGULATOR RUTR"/>
    <property type="match status" value="1"/>
</dbReference>
<feature type="DNA-binding region" description="H-T-H motif" evidence="4">
    <location>
        <begin position="38"/>
        <end position="57"/>
    </location>
</feature>
<name>A0A5C8NGL9_9ACTN</name>
<reference evidence="6 7" key="1">
    <citation type="submission" date="2019-06" db="EMBL/GenBank/DDBJ databases">
        <title>Aeromicrobium sp. nov., isolated from a maize field.</title>
        <authorList>
            <person name="Lin S.-Y."/>
            <person name="Tsai C.-F."/>
            <person name="Young C.-C."/>
        </authorList>
    </citation>
    <scope>NUCLEOTIDE SEQUENCE [LARGE SCALE GENOMIC DNA]</scope>
    <source>
        <strain evidence="6 7">CC-CFT486</strain>
    </source>
</reference>
<evidence type="ECO:0000256" key="2">
    <source>
        <dbReference type="ARBA" id="ARBA00023125"/>
    </source>
</evidence>
<dbReference type="PROSITE" id="PS50977">
    <property type="entry name" value="HTH_TETR_2"/>
    <property type="match status" value="1"/>
</dbReference>
<accession>A0A5C8NGL9</accession>
<dbReference type="Pfam" id="PF00440">
    <property type="entry name" value="TetR_N"/>
    <property type="match status" value="1"/>
</dbReference>
<organism evidence="6 7">
    <name type="scientific">Aeromicrobium terrae</name>
    <dbReference type="NCBI Taxonomy" id="2498846"/>
    <lineage>
        <taxon>Bacteria</taxon>
        <taxon>Bacillati</taxon>
        <taxon>Actinomycetota</taxon>
        <taxon>Actinomycetes</taxon>
        <taxon>Propionibacteriales</taxon>
        <taxon>Nocardioidaceae</taxon>
        <taxon>Aeromicrobium</taxon>
    </lineage>
</organism>
<evidence type="ECO:0000256" key="1">
    <source>
        <dbReference type="ARBA" id="ARBA00023015"/>
    </source>
</evidence>
<comment type="caution">
    <text evidence="6">The sequence shown here is derived from an EMBL/GenBank/DDBJ whole genome shotgun (WGS) entry which is preliminary data.</text>
</comment>
<evidence type="ECO:0000259" key="5">
    <source>
        <dbReference type="PROSITE" id="PS50977"/>
    </source>
</evidence>